<dbReference type="GO" id="GO:0019005">
    <property type="term" value="C:SCF ubiquitin ligase complex"/>
    <property type="evidence" value="ECO:0007669"/>
    <property type="project" value="TreeGrafter"/>
</dbReference>
<dbReference type="PANTHER" id="PTHR46731">
    <property type="entry name" value="F-BOX ONLY PROTEIN 15"/>
    <property type="match status" value="1"/>
</dbReference>
<feature type="domain" description="F-box" evidence="2">
    <location>
        <begin position="94"/>
        <end position="140"/>
    </location>
</feature>
<reference evidence="3 4" key="1">
    <citation type="submission" date="2024-04" db="EMBL/GenBank/DDBJ databases">
        <authorList>
            <consortium name="Genoscope - CEA"/>
            <person name="William W."/>
        </authorList>
    </citation>
    <scope>NUCLEOTIDE SEQUENCE [LARGE SCALE GENOMIC DNA]</scope>
</reference>
<gene>
    <name evidence="3" type="ORF">GSLYS_00018671001</name>
</gene>
<proteinExistence type="predicted"/>
<dbReference type="Gene3D" id="1.20.1280.50">
    <property type="match status" value="1"/>
</dbReference>
<evidence type="ECO:0000256" key="1">
    <source>
        <dbReference type="SAM" id="MobiDB-lite"/>
    </source>
</evidence>
<dbReference type="InterPro" id="IPR001810">
    <property type="entry name" value="F-box_dom"/>
</dbReference>
<evidence type="ECO:0000259" key="2">
    <source>
        <dbReference type="PROSITE" id="PS50181"/>
    </source>
</evidence>
<comment type="caution">
    <text evidence="3">The sequence shown here is derived from an EMBL/GenBank/DDBJ whole genome shotgun (WGS) entry which is preliminary data.</text>
</comment>
<feature type="compositionally biased region" description="Basic and acidic residues" evidence="1">
    <location>
        <begin position="30"/>
        <end position="48"/>
    </location>
</feature>
<feature type="compositionally biased region" description="Polar residues" evidence="1">
    <location>
        <begin position="49"/>
        <end position="58"/>
    </location>
</feature>
<feature type="compositionally biased region" description="Polar residues" evidence="1">
    <location>
        <begin position="19"/>
        <end position="29"/>
    </location>
</feature>
<dbReference type="AlphaFoldDB" id="A0AAV2IE41"/>
<evidence type="ECO:0000313" key="3">
    <source>
        <dbReference type="EMBL" id="CAL1545188.1"/>
    </source>
</evidence>
<dbReference type="Proteomes" id="UP001497497">
    <property type="component" value="Unassembled WGS sequence"/>
</dbReference>
<dbReference type="SMART" id="SM00256">
    <property type="entry name" value="FBOX"/>
    <property type="match status" value="1"/>
</dbReference>
<protein>
    <recommendedName>
        <fullName evidence="2">F-box domain-containing protein</fullName>
    </recommendedName>
</protein>
<dbReference type="PANTHER" id="PTHR46731:SF1">
    <property type="entry name" value="F-BOX ONLY PROTEIN 15"/>
    <property type="match status" value="1"/>
</dbReference>
<dbReference type="InterPro" id="IPR036047">
    <property type="entry name" value="F-box-like_dom_sf"/>
</dbReference>
<sequence length="525" mass="60278">MATSNAQQQHRSALKQYLRSHSNNTNQNKKVWEDKSPKEKGLDEKSKIQVESNNPSHVNSKKNLNSLKNCNLKKNTYNPIKLPLISKNGGRKVKVVFESLPDEIIRIIFWKLQIGDLINVSQVCKRWHRIAEDNLLWKHFYSRFVGATSKEAEDKTPAHELHSCCWKNLCLNRCKLKRDQIYLKKWKHPDSYTGLKQRPELTLSKVGVTFEISFIDSCGLSQSMKQSDIYWLTMSASVRWYDLTFPDIQQIKSLRIHACSPLMFYGPSKPAKDGISQKSLLMEFNGNLREFLLKEKPLGSDSHINIFEISKGLIIGLYQVDGELAFVTASLHYFNLISKCLSGTPRRCWEPSLPMRPVDDIDPHYGLHGYTCILQIRNMRQKLLDCKFTDLYTKKGSLVGGFAVYNPVCKDDKMTHIACVKEITFPWKTNLFKGVVQAVGILDVIMLDERGEPFWTISSAIKVEHSSQTYQFEFEPSNYRVVHYEDDQGKLDMEMGKLDDGGFYLSDLTIALSVSAINKTFNTSY</sequence>
<feature type="compositionally biased region" description="Polar residues" evidence="1">
    <location>
        <begin position="1"/>
        <end position="11"/>
    </location>
</feature>
<dbReference type="PROSITE" id="PS50181">
    <property type="entry name" value="FBOX"/>
    <property type="match status" value="1"/>
</dbReference>
<feature type="region of interest" description="Disordered" evidence="1">
    <location>
        <begin position="1"/>
        <end position="63"/>
    </location>
</feature>
<keyword evidence="4" id="KW-1185">Reference proteome</keyword>
<name>A0AAV2IE41_LYMST</name>
<organism evidence="3 4">
    <name type="scientific">Lymnaea stagnalis</name>
    <name type="common">Great pond snail</name>
    <name type="synonym">Helix stagnalis</name>
    <dbReference type="NCBI Taxonomy" id="6523"/>
    <lineage>
        <taxon>Eukaryota</taxon>
        <taxon>Metazoa</taxon>
        <taxon>Spiralia</taxon>
        <taxon>Lophotrochozoa</taxon>
        <taxon>Mollusca</taxon>
        <taxon>Gastropoda</taxon>
        <taxon>Heterobranchia</taxon>
        <taxon>Euthyneura</taxon>
        <taxon>Panpulmonata</taxon>
        <taxon>Hygrophila</taxon>
        <taxon>Lymnaeoidea</taxon>
        <taxon>Lymnaeidae</taxon>
        <taxon>Lymnaea</taxon>
    </lineage>
</organism>
<dbReference type="SUPFAM" id="SSF81383">
    <property type="entry name" value="F-box domain"/>
    <property type="match status" value="1"/>
</dbReference>
<evidence type="ECO:0000313" key="4">
    <source>
        <dbReference type="Proteomes" id="UP001497497"/>
    </source>
</evidence>
<accession>A0AAV2IE41</accession>
<dbReference type="EMBL" id="CAXITT010000686">
    <property type="protein sequence ID" value="CAL1545188.1"/>
    <property type="molecule type" value="Genomic_DNA"/>
</dbReference>
<dbReference type="Pfam" id="PF12937">
    <property type="entry name" value="F-box-like"/>
    <property type="match status" value="1"/>
</dbReference>